<dbReference type="Gene3D" id="3.40.190.290">
    <property type="match status" value="1"/>
</dbReference>
<reference evidence="6 7" key="1">
    <citation type="submission" date="2021-03" db="EMBL/GenBank/DDBJ databases">
        <title>Genomic Encyclopedia of Type Strains, Phase IV (KMG-IV): sequencing the most valuable type-strain genomes for metagenomic binning, comparative biology and taxonomic classification.</title>
        <authorList>
            <person name="Goeker M."/>
        </authorList>
    </citation>
    <scope>NUCLEOTIDE SEQUENCE [LARGE SCALE GENOMIC DNA]</scope>
    <source>
        <strain evidence="6 7">DSM 6139</strain>
    </source>
</reference>
<protein>
    <submittedName>
        <fullName evidence="6">DNA-binding transcriptional LysR family regulator</fullName>
    </submittedName>
</protein>
<dbReference type="Pfam" id="PF03466">
    <property type="entry name" value="LysR_substrate"/>
    <property type="match status" value="1"/>
</dbReference>
<keyword evidence="4" id="KW-0804">Transcription</keyword>
<comment type="similarity">
    <text evidence="1">Belongs to the LysR transcriptional regulatory family.</text>
</comment>
<evidence type="ECO:0000259" key="5">
    <source>
        <dbReference type="PROSITE" id="PS50931"/>
    </source>
</evidence>
<dbReference type="CDD" id="cd05466">
    <property type="entry name" value="PBP2_LTTR_substrate"/>
    <property type="match status" value="1"/>
</dbReference>
<sequence length="301" mass="34475">MEIRQLKYFLEIAQVRNYSMAAERLYVSQPALSSSIKQLEREIGEPVFVYKNKTLSLTPAGMDLLGKTKEFMESYHHFLDSFQKTGETLSGRIRLGITQLLANSEYIPNLVNFIQDYPNINLALREEGSSEVHNLLINNKIDIGLVVNPTETPVIGVTYLPSIRSKKVLVCRKNHPIATLSRITFDSIRAERFVELSERFSFTSSLIQECLNYHFTPNILLKCTSKELIRSVLMHSDLVAILPEMFLSPDDYASFHVIHIEDSVEEEIKIGLIYKKGYNYKPGTLFVNYLEERMLPSEATL</sequence>
<dbReference type="PRINTS" id="PR00039">
    <property type="entry name" value="HTHLYSR"/>
</dbReference>
<keyword evidence="2" id="KW-0805">Transcription regulation</keyword>
<dbReference type="Pfam" id="PF00126">
    <property type="entry name" value="HTH_1"/>
    <property type="match status" value="1"/>
</dbReference>
<dbReference type="EMBL" id="JAGGKC010000030">
    <property type="protein sequence ID" value="MBP1920444.1"/>
    <property type="molecule type" value="Genomic_DNA"/>
</dbReference>
<dbReference type="PROSITE" id="PS50931">
    <property type="entry name" value="HTH_LYSR"/>
    <property type="match status" value="1"/>
</dbReference>
<dbReference type="Gene3D" id="1.10.10.10">
    <property type="entry name" value="Winged helix-like DNA-binding domain superfamily/Winged helix DNA-binding domain"/>
    <property type="match status" value="1"/>
</dbReference>
<evidence type="ECO:0000256" key="2">
    <source>
        <dbReference type="ARBA" id="ARBA00023015"/>
    </source>
</evidence>
<name>A0ABS4G7D7_9CLOT</name>
<evidence type="ECO:0000256" key="3">
    <source>
        <dbReference type="ARBA" id="ARBA00023125"/>
    </source>
</evidence>
<feature type="domain" description="HTH lysR-type" evidence="5">
    <location>
        <begin position="1"/>
        <end position="58"/>
    </location>
</feature>
<evidence type="ECO:0000256" key="1">
    <source>
        <dbReference type="ARBA" id="ARBA00009437"/>
    </source>
</evidence>
<dbReference type="SUPFAM" id="SSF53850">
    <property type="entry name" value="Periplasmic binding protein-like II"/>
    <property type="match status" value="1"/>
</dbReference>
<keyword evidence="7" id="KW-1185">Reference proteome</keyword>
<keyword evidence="3 6" id="KW-0238">DNA-binding</keyword>
<dbReference type="InterPro" id="IPR036388">
    <property type="entry name" value="WH-like_DNA-bd_sf"/>
</dbReference>
<dbReference type="InterPro" id="IPR050950">
    <property type="entry name" value="HTH-type_LysR_regulators"/>
</dbReference>
<organism evidence="6 7">
    <name type="scientific">Youngiibacter multivorans</name>
    <dbReference type="NCBI Taxonomy" id="937251"/>
    <lineage>
        <taxon>Bacteria</taxon>
        <taxon>Bacillati</taxon>
        <taxon>Bacillota</taxon>
        <taxon>Clostridia</taxon>
        <taxon>Eubacteriales</taxon>
        <taxon>Clostridiaceae</taxon>
        <taxon>Youngiibacter</taxon>
    </lineage>
</organism>
<evidence type="ECO:0000313" key="7">
    <source>
        <dbReference type="Proteomes" id="UP001519271"/>
    </source>
</evidence>
<proteinExistence type="inferred from homology"/>
<dbReference type="PANTHER" id="PTHR30419:SF8">
    <property type="entry name" value="NITROGEN ASSIMILATION TRANSCRIPTIONAL ACTIVATOR-RELATED"/>
    <property type="match status" value="1"/>
</dbReference>
<dbReference type="GO" id="GO:0003677">
    <property type="term" value="F:DNA binding"/>
    <property type="evidence" value="ECO:0007669"/>
    <property type="project" value="UniProtKB-KW"/>
</dbReference>
<evidence type="ECO:0000256" key="4">
    <source>
        <dbReference type="ARBA" id="ARBA00023163"/>
    </source>
</evidence>
<accession>A0ABS4G7D7</accession>
<evidence type="ECO:0000313" key="6">
    <source>
        <dbReference type="EMBL" id="MBP1920444.1"/>
    </source>
</evidence>
<comment type="caution">
    <text evidence="6">The sequence shown here is derived from an EMBL/GenBank/DDBJ whole genome shotgun (WGS) entry which is preliminary data.</text>
</comment>
<dbReference type="InterPro" id="IPR000847">
    <property type="entry name" value="LysR_HTH_N"/>
</dbReference>
<dbReference type="InterPro" id="IPR005119">
    <property type="entry name" value="LysR_subst-bd"/>
</dbReference>
<gene>
    <name evidence="6" type="ORF">J2Z34_002956</name>
</gene>
<dbReference type="SUPFAM" id="SSF46785">
    <property type="entry name" value="Winged helix' DNA-binding domain"/>
    <property type="match status" value="1"/>
</dbReference>
<dbReference type="RefSeq" id="WP_209460619.1">
    <property type="nucleotide sequence ID" value="NZ_JAGGKC010000030.1"/>
</dbReference>
<dbReference type="InterPro" id="IPR036390">
    <property type="entry name" value="WH_DNA-bd_sf"/>
</dbReference>
<dbReference type="Proteomes" id="UP001519271">
    <property type="component" value="Unassembled WGS sequence"/>
</dbReference>
<dbReference type="PANTHER" id="PTHR30419">
    <property type="entry name" value="HTH-TYPE TRANSCRIPTIONAL REGULATOR YBHD"/>
    <property type="match status" value="1"/>
</dbReference>